<dbReference type="SMART" id="SM00369">
    <property type="entry name" value="LRR_TYP"/>
    <property type="match status" value="10"/>
</dbReference>
<dbReference type="SUPFAM" id="SSF52058">
    <property type="entry name" value="L domain-like"/>
    <property type="match status" value="1"/>
</dbReference>
<dbReference type="PANTHER" id="PTHR30032">
    <property type="entry name" value="N-ACETYLMURAMOYL-L-ALANINE AMIDASE-RELATED"/>
    <property type="match status" value="1"/>
</dbReference>
<sequence>MSKKILKPLASLGIMSLVIITVLSANPVKASVGQVTRISGADRYATAAQVATSNWTTSDNVVLVSGERYSDAVSASELAKRLDAPILLTTADALDPNTSAALSSLEAKNVYVIGGNASISQDVRDSLKSKYKLTELGGANRYETNMAVATELVKLGVDPSNVMMVGGEGFSDALSVAPIASAKGQILLLANNDTSCMKPAIDFVTKNKSKVTVVGTTNVISDKMYNTVNGTSRVNGGTDRFDTNLKGLAAFSTTLNFNKVYIVNASNDGYADALVASAVAGKTGAPLVLLDSQTSQATANAIDYIKTNIPKTSDLNVIGGTGVVTNDTVDIINGIITGKPIVSFKDKNLEEAVRDSIDKPNGTLYKSDVEKITVLSAQDRGIKDISGIENLTNLQSLALYSNQISDISMVKDLTNLQELNLADNKISDINGLKGLTNLEFLFLADNQISDISGLKDLTNLQTLYLQNNKISDINGLKDLTNLQKLLLENNEISDISALKGLTNLESLSLDDNKISDINMLKDLTNLQNLFLADNEISNISALKGVTSLQELYLDSNKISDISELNSLTNLQALGLSSNEISDIKGLKDLIILKFLDLKNNKISDVDKASLKNFLPRCTIIYE</sequence>
<dbReference type="AlphaFoldDB" id="A0A1A6AVV0"/>
<dbReference type="PANTHER" id="PTHR30032:SF8">
    <property type="entry name" value="GERMINATION-SPECIFIC N-ACETYLMURAMOYL-L-ALANINE AMIDASE"/>
    <property type="match status" value="1"/>
</dbReference>
<dbReference type="Gene3D" id="3.40.50.12090">
    <property type="match status" value="1"/>
</dbReference>
<name>A0A1A6AVV0_9CLOT</name>
<accession>A0A1A6AVV0</accession>
<evidence type="ECO:0000313" key="3">
    <source>
        <dbReference type="EMBL" id="OBR94163.1"/>
    </source>
</evidence>
<dbReference type="InterPro" id="IPR003591">
    <property type="entry name" value="Leu-rich_rpt_typical-subtyp"/>
</dbReference>
<dbReference type="InterPro" id="IPR025875">
    <property type="entry name" value="Leu-rich_rpt_4"/>
</dbReference>
<reference evidence="3 4" key="1">
    <citation type="journal article" date="2012" name="Front. Microbiol.">
        <title>Draft Genome Sequence of the Virulent Strain 01-B526 of the Fish Pathogen Aeromonas salmonicida.</title>
        <authorList>
            <person name="Charette S.J."/>
            <person name="Brochu F."/>
            <person name="Boyle B."/>
            <person name="Filion G."/>
            <person name="Tanaka K.H."/>
            <person name="Derome N."/>
        </authorList>
    </citation>
    <scope>NUCLEOTIDE SEQUENCE [LARGE SCALE GENOMIC DNA]</scope>
    <source>
        <strain evidence="3 4">P11</strain>
    </source>
</reference>
<comment type="caution">
    <text evidence="3">The sequence shown here is derived from an EMBL/GenBank/DDBJ whole genome shotgun (WGS) entry which is preliminary data.</text>
</comment>
<dbReference type="PATRIC" id="fig|1353534.3.peg.1740"/>
<organism evidence="3 4">
    <name type="scientific">Clostridium ragsdalei P11</name>
    <dbReference type="NCBI Taxonomy" id="1353534"/>
    <lineage>
        <taxon>Bacteria</taxon>
        <taxon>Bacillati</taxon>
        <taxon>Bacillota</taxon>
        <taxon>Clostridia</taxon>
        <taxon>Eubacteriales</taxon>
        <taxon>Clostridiaceae</taxon>
        <taxon>Clostridium</taxon>
    </lineage>
</organism>
<dbReference type="InterPro" id="IPR032675">
    <property type="entry name" value="LRR_dom_sf"/>
</dbReference>
<keyword evidence="2" id="KW-0677">Repeat</keyword>
<evidence type="ECO:0000256" key="2">
    <source>
        <dbReference type="ARBA" id="ARBA00022737"/>
    </source>
</evidence>
<dbReference type="InterPro" id="IPR001611">
    <property type="entry name" value="Leu-rich_rpt"/>
</dbReference>
<evidence type="ECO:0000313" key="4">
    <source>
        <dbReference type="Proteomes" id="UP000093954"/>
    </source>
</evidence>
<protein>
    <submittedName>
        <fullName evidence="3">Internalin-A</fullName>
    </submittedName>
</protein>
<dbReference type="InterPro" id="IPR051922">
    <property type="entry name" value="Bact_Sporulation_Assoc"/>
</dbReference>
<dbReference type="EMBL" id="LROS01000015">
    <property type="protein sequence ID" value="OBR94163.1"/>
    <property type="molecule type" value="Genomic_DNA"/>
</dbReference>
<dbReference type="Pfam" id="PF04122">
    <property type="entry name" value="CW_binding_2"/>
    <property type="match status" value="3"/>
</dbReference>
<dbReference type="PROSITE" id="PS51450">
    <property type="entry name" value="LRR"/>
    <property type="match status" value="9"/>
</dbReference>
<proteinExistence type="predicted"/>
<dbReference type="Gene3D" id="3.80.10.10">
    <property type="entry name" value="Ribonuclease Inhibitor"/>
    <property type="match status" value="1"/>
</dbReference>
<keyword evidence="1" id="KW-0433">Leucine-rich repeat</keyword>
<keyword evidence="4" id="KW-1185">Reference proteome</keyword>
<evidence type="ECO:0000256" key="1">
    <source>
        <dbReference type="ARBA" id="ARBA00022614"/>
    </source>
</evidence>
<dbReference type="Pfam" id="PF12799">
    <property type="entry name" value="LRR_4"/>
    <property type="match status" value="4"/>
</dbReference>
<dbReference type="Proteomes" id="UP000093954">
    <property type="component" value="Unassembled WGS sequence"/>
</dbReference>
<dbReference type="InterPro" id="IPR007253">
    <property type="entry name" value="Cell_wall-bd_2"/>
</dbReference>
<dbReference type="SMART" id="SM00365">
    <property type="entry name" value="LRR_SD22"/>
    <property type="match status" value="11"/>
</dbReference>
<dbReference type="RefSeq" id="WP_065078008.1">
    <property type="nucleotide sequence ID" value="NZ_LROS01000015.1"/>
</dbReference>
<gene>
    <name evidence="3" type="primary">inlA_3</name>
    <name evidence="3" type="ORF">CLRAG_17030</name>
</gene>